<accession>A0A4R3VTY1</accession>
<evidence type="ECO:0000256" key="1">
    <source>
        <dbReference type="ARBA" id="ARBA00007068"/>
    </source>
</evidence>
<dbReference type="SUPFAM" id="SSF56266">
    <property type="entry name" value="DmpA/ArgJ-like"/>
    <property type="match status" value="1"/>
</dbReference>
<gene>
    <name evidence="2" type="ORF">EDC17_101437</name>
</gene>
<dbReference type="InterPro" id="IPR005321">
    <property type="entry name" value="Peptidase_S58_DmpA"/>
</dbReference>
<evidence type="ECO:0000313" key="2">
    <source>
        <dbReference type="EMBL" id="TCV15201.1"/>
    </source>
</evidence>
<sequence length="395" mass="42486">MKILTYGLCIALSYCTLIDSQLFAQEKRSRARDLGITVGILPTGQWNAITDVAGVKVGQTSVISGESVRTGVTAIIPHEGNLFQDKVAAAVYVGNGFGKMIGISQIQELGNIETPILLTNTLNAPKVADALIDYMINLPGNERVKSVNSVIGETNDGGLNDIRGRHVNRDHVFQSLREAKSGPVAEGNVGAGVGTETLGYKGGIGTSSRKLPASKGGYTVGVLVQSNFGGVLQINGAPVGRELDNFYMMEKKEAYKADGSCMIIIATDAPLSSRNLERLAKRSYISFGNVGGFSSNGSGDYSIAFSTHPSVRVPYDNKNQRELDVKDVHNDELSALFMAVWEATEEALLNSMFMAEDMTGINNRTVKALPIKKTLEILKKYNALNHDKLPKAVKN</sequence>
<comment type="caution">
    <text evidence="2">The sequence shown here is derived from an EMBL/GenBank/DDBJ whole genome shotgun (WGS) entry which is preliminary data.</text>
</comment>
<organism evidence="2 3">
    <name type="scientific">Sphingobacterium alimentarium</name>
    <dbReference type="NCBI Taxonomy" id="797292"/>
    <lineage>
        <taxon>Bacteria</taxon>
        <taxon>Pseudomonadati</taxon>
        <taxon>Bacteroidota</taxon>
        <taxon>Sphingobacteriia</taxon>
        <taxon>Sphingobacteriales</taxon>
        <taxon>Sphingobacteriaceae</taxon>
        <taxon>Sphingobacterium</taxon>
    </lineage>
</organism>
<dbReference type="CDD" id="cd02253">
    <property type="entry name" value="DmpA"/>
    <property type="match status" value="1"/>
</dbReference>
<dbReference type="RefSeq" id="WP_132777381.1">
    <property type="nucleotide sequence ID" value="NZ_SMBZ01000014.1"/>
</dbReference>
<dbReference type="Gene3D" id="3.60.70.12">
    <property type="entry name" value="L-amino peptidase D-ALA esterase/amidase"/>
    <property type="match status" value="1"/>
</dbReference>
<keyword evidence="3" id="KW-1185">Reference proteome</keyword>
<dbReference type="Pfam" id="PF03576">
    <property type="entry name" value="Peptidase_S58"/>
    <property type="match status" value="1"/>
</dbReference>
<reference evidence="2 3" key="1">
    <citation type="submission" date="2019-03" db="EMBL/GenBank/DDBJ databases">
        <title>Genomic Encyclopedia of Type Strains, Phase IV (KMG-IV): sequencing the most valuable type-strain genomes for metagenomic binning, comparative biology and taxonomic classification.</title>
        <authorList>
            <person name="Goeker M."/>
        </authorList>
    </citation>
    <scope>NUCLEOTIDE SEQUENCE [LARGE SCALE GENOMIC DNA]</scope>
    <source>
        <strain evidence="2 3">DSM 22362</strain>
    </source>
</reference>
<keyword evidence="2" id="KW-0031">Aminopeptidase</keyword>
<keyword evidence="2" id="KW-0378">Hydrolase</keyword>
<proteinExistence type="inferred from homology"/>
<dbReference type="EMBL" id="SMBZ01000014">
    <property type="protein sequence ID" value="TCV15201.1"/>
    <property type="molecule type" value="Genomic_DNA"/>
</dbReference>
<keyword evidence="2" id="KW-0645">Protease</keyword>
<dbReference type="Proteomes" id="UP000295197">
    <property type="component" value="Unassembled WGS sequence"/>
</dbReference>
<comment type="similarity">
    <text evidence="1">Belongs to the peptidase S58 family.</text>
</comment>
<dbReference type="PANTHER" id="PTHR36512:SF3">
    <property type="entry name" value="BLR5678 PROTEIN"/>
    <property type="match status" value="1"/>
</dbReference>
<name>A0A4R3VTY1_9SPHI</name>
<dbReference type="GO" id="GO:0004177">
    <property type="term" value="F:aminopeptidase activity"/>
    <property type="evidence" value="ECO:0007669"/>
    <property type="project" value="UniProtKB-KW"/>
</dbReference>
<protein>
    <submittedName>
        <fullName evidence="2">L-aminopeptidase DmpA</fullName>
    </submittedName>
</protein>
<dbReference type="AlphaFoldDB" id="A0A4R3VTY1"/>
<dbReference type="PANTHER" id="PTHR36512">
    <property type="entry name" value="D-AMINOPEPTIDASE"/>
    <property type="match status" value="1"/>
</dbReference>
<evidence type="ECO:0000313" key="3">
    <source>
        <dbReference type="Proteomes" id="UP000295197"/>
    </source>
</evidence>
<dbReference type="InterPro" id="IPR016117">
    <property type="entry name" value="ArgJ-like_dom_sf"/>
</dbReference>
<dbReference type="OrthoDB" id="9770388at2"/>